<evidence type="ECO:0000313" key="1">
    <source>
        <dbReference type="EMBL" id="PDQ34236.1"/>
    </source>
</evidence>
<organism evidence="1 2">
    <name type="scientific">Candidatus Lumbricidiphila eiseniae</name>
    <dbReference type="NCBI Taxonomy" id="1969409"/>
    <lineage>
        <taxon>Bacteria</taxon>
        <taxon>Bacillati</taxon>
        <taxon>Actinomycetota</taxon>
        <taxon>Actinomycetes</taxon>
        <taxon>Micrococcales</taxon>
        <taxon>Microbacteriaceae</taxon>
        <taxon>Candidatus Lumbricidiphila</taxon>
    </lineage>
</organism>
<sequence length="85" mass="9740">MNFECRFAREFTSGTEYFGFQFNATKNHIDGLGSNIIFEFRTISGRRNLVVSAYIVNSSWPVNSGYYRLGAALNWQNFANNLNRG</sequence>
<comment type="caution">
    <text evidence="1">The sequence shown here is derived from an EMBL/GenBank/DDBJ whole genome shotgun (WGS) entry which is preliminary data.</text>
</comment>
<proteinExistence type="predicted"/>
<protein>
    <submittedName>
        <fullName evidence="1">Uncharacterized protein</fullName>
    </submittedName>
</protein>
<dbReference type="EMBL" id="NAEP01000059">
    <property type="protein sequence ID" value="PDQ34236.1"/>
    <property type="molecule type" value="Genomic_DNA"/>
</dbReference>
<name>A0A2A6FNR4_9MICO</name>
<gene>
    <name evidence="1" type="ORF">B5766_12395</name>
</gene>
<dbReference type="Proteomes" id="UP000219994">
    <property type="component" value="Unassembled WGS sequence"/>
</dbReference>
<reference evidence="2" key="1">
    <citation type="submission" date="2017-03" db="EMBL/GenBank/DDBJ databases">
        <authorList>
            <person name="Lund M.B."/>
        </authorList>
    </citation>
    <scope>NUCLEOTIDE SEQUENCE [LARGE SCALE GENOMIC DNA]</scope>
</reference>
<accession>A0A2A6FNR4</accession>
<dbReference type="AlphaFoldDB" id="A0A2A6FNR4"/>
<evidence type="ECO:0000313" key="2">
    <source>
        <dbReference type="Proteomes" id="UP000219994"/>
    </source>
</evidence>